<evidence type="ECO:0000313" key="19">
    <source>
        <dbReference type="Proteomes" id="UP001596972"/>
    </source>
</evidence>
<evidence type="ECO:0000256" key="15">
    <source>
        <dbReference type="SAM" id="Phobius"/>
    </source>
</evidence>
<dbReference type="InterPro" id="IPR050980">
    <property type="entry name" value="2C_sensor_his_kinase"/>
</dbReference>
<dbReference type="SMART" id="SM00387">
    <property type="entry name" value="HATPase_c"/>
    <property type="match status" value="1"/>
</dbReference>
<feature type="domain" description="PAS" evidence="17">
    <location>
        <begin position="229"/>
        <end position="268"/>
    </location>
</feature>
<evidence type="ECO:0000256" key="5">
    <source>
        <dbReference type="ARBA" id="ARBA00022553"/>
    </source>
</evidence>
<dbReference type="EMBL" id="JBHTJA010000015">
    <property type="protein sequence ID" value="MFD0900978.1"/>
    <property type="molecule type" value="Genomic_DNA"/>
</dbReference>
<keyword evidence="11 15" id="KW-1133">Transmembrane helix</keyword>
<dbReference type="InterPro" id="IPR029151">
    <property type="entry name" value="Sensor-like_sf"/>
</dbReference>
<feature type="domain" description="Histidine kinase" evidence="16">
    <location>
        <begin position="358"/>
        <end position="573"/>
    </location>
</feature>
<dbReference type="InterPro" id="IPR013767">
    <property type="entry name" value="PAS_fold"/>
</dbReference>
<dbReference type="Proteomes" id="UP001596972">
    <property type="component" value="Unassembled WGS sequence"/>
</dbReference>
<dbReference type="SUPFAM" id="SSF103190">
    <property type="entry name" value="Sensory domain-like"/>
    <property type="match status" value="1"/>
</dbReference>
<keyword evidence="12" id="KW-0902">Two-component regulatory system</keyword>
<comment type="catalytic activity">
    <reaction evidence="1">
        <text>ATP + protein L-histidine = ADP + protein N-phospho-L-histidine.</text>
        <dbReference type="EC" id="2.7.13.3"/>
    </reaction>
</comment>
<feature type="transmembrane region" description="Helical" evidence="15">
    <location>
        <begin position="27"/>
        <end position="47"/>
    </location>
</feature>
<evidence type="ECO:0000256" key="4">
    <source>
        <dbReference type="ARBA" id="ARBA00022475"/>
    </source>
</evidence>
<dbReference type="SMART" id="SM00091">
    <property type="entry name" value="PAS"/>
    <property type="match status" value="1"/>
</dbReference>
<keyword evidence="13 15" id="KW-0472">Membrane</keyword>
<evidence type="ECO:0000313" key="18">
    <source>
        <dbReference type="EMBL" id="MFD0900978.1"/>
    </source>
</evidence>
<evidence type="ECO:0000256" key="7">
    <source>
        <dbReference type="ARBA" id="ARBA00022692"/>
    </source>
</evidence>
<dbReference type="RefSeq" id="WP_378298010.1">
    <property type="nucleotide sequence ID" value="NZ_JBHTJA010000015.1"/>
</dbReference>
<comment type="caution">
    <text evidence="18">The sequence shown here is derived from an EMBL/GenBank/DDBJ whole genome shotgun (WGS) entry which is preliminary data.</text>
</comment>
<dbReference type="InterPro" id="IPR004358">
    <property type="entry name" value="Sig_transdc_His_kin-like_C"/>
</dbReference>
<dbReference type="InterPro" id="IPR035965">
    <property type="entry name" value="PAS-like_dom_sf"/>
</dbReference>
<evidence type="ECO:0000256" key="10">
    <source>
        <dbReference type="ARBA" id="ARBA00022840"/>
    </source>
</evidence>
<keyword evidence="4" id="KW-1003">Cell membrane</keyword>
<reference evidence="19" key="1">
    <citation type="journal article" date="2019" name="Int. J. Syst. Evol. Microbiol.">
        <title>The Global Catalogue of Microorganisms (GCM) 10K type strain sequencing project: providing services to taxonomists for standard genome sequencing and annotation.</title>
        <authorList>
            <consortium name="The Broad Institute Genomics Platform"/>
            <consortium name="The Broad Institute Genome Sequencing Center for Infectious Disease"/>
            <person name="Wu L."/>
            <person name="Ma J."/>
        </authorList>
    </citation>
    <scope>NUCLEOTIDE SEQUENCE [LARGE SCALE GENOMIC DNA]</scope>
    <source>
        <strain evidence="19">JCM 31202</strain>
    </source>
</reference>
<comment type="subcellular location">
    <subcellularLocation>
        <location evidence="2">Cell membrane</location>
        <topology evidence="2">Multi-pass membrane protein</topology>
    </subcellularLocation>
</comment>
<dbReference type="EC" id="2.7.13.3" evidence="3"/>
<evidence type="ECO:0000256" key="14">
    <source>
        <dbReference type="SAM" id="MobiDB-lite"/>
    </source>
</evidence>
<evidence type="ECO:0000259" key="17">
    <source>
        <dbReference type="PROSITE" id="PS50112"/>
    </source>
</evidence>
<proteinExistence type="predicted"/>
<feature type="transmembrane region" description="Helical" evidence="15">
    <location>
        <begin position="189"/>
        <end position="210"/>
    </location>
</feature>
<dbReference type="GO" id="GO:0005524">
    <property type="term" value="F:ATP binding"/>
    <property type="evidence" value="ECO:0007669"/>
    <property type="project" value="UniProtKB-KW"/>
</dbReference>
<dbReference type="InterPro" id="IPR000014">
    <property type="entry name" value="PAS"/>
</dbReference>
<dbReference type="PRINTS" id="PR00344">
    <property type="entry name" value="BCTRLSENSOR"/>
</dbReference>
<evidence type="ECO:0000256" key="12">
    <source>
        <dbReference type="ARBA" id="ARBA00023012"/>
    </source>
</evidence>
<evidence type="ECO:0000256" key="9">
    <source>
        <dbReference type="ARBA" id="ARBA00022777"/>
    </source>
</evidence>
<gene>
    <name evidence="18" type="ORF">ACFQ11_11295</name>
</gene>
<evidence type="ECO:0000256" key="6">
    <source>
        <dbReference type="ARBA" id="ARBA00022679"/>
    </source>
</evidence>
<dbReference type="SUPFAM" id="SSF55890">
    <property type="entry name" value="Sporulation response regulatory protein Spo0B"/>
    <property type="match status" value="1"/>
</dbReference>
<dbReference type="CDD" id="cd00130">
    <property type="entry name" value="PAS"/>
    <property type="match status" value="1"/>
</dbReference>
<evidence type="ECO:0000256" key="8">
    <source>
        <dbReference type="ARBA" id="ARBA00022741"/>
    </source>
</evidence>
<name>A0ABW3EL17_9ACTN</name>
<dbReference type="Gene3D" id="3.30.565.10">
    <property type="entry name" value="Histidine kinase-like ATPase, C-terminal domain"/>
    <property type="match status" value="1"/>
</dbReference>
<evidence type="ECO:0000256" key="11">
    <source>
        <dbReference type="ARBA" id="ARBA00022989"/>
    </source>
</evidence>
<sequence>MSETGGLRKVKALAAASFGRWSLARRLLVLQAVVVGLLVVGTALAGLDARRAAHDRAEQTVTAVAESIADSPGLRAALQRPDPTSVLQPYTELIRHDTGIDFITIMTPDGVRHTHPDPARIGGRFVGNTGPALAGRTFSETYTGTLGPSVRTVAPVFGDAAPGERGRVVALVAAGITVREIAAEFEERVVSLGLVAAAVLGAGIAGSWLISARLRRQTRGAAPRELREMFDYYEAILHAVREGLLLTDRAGRVVLCNDAARDLLGLPPPGDVRGRPAAGLGLPDALAAALVSPGPRSDEIHVGDTRVLVVNTSPVRSGDRARGRAYMGNVVTLRDHTELQGLAGELDSVRGFAESLRSQAHEAANRLHTVVSLVELGRPEQAVEFATSELAAAQRLTDRVVGAVREPVLAALLLGKSAEAAERGVELELGGGSALDGAAGGVEPRDLVTILGNLIDNAVDAAIAGAGRRRPRVTVTVRAEPDALVLTVADSGPGVDPAAVPDMFRRGWTTKGTGGRDAGDDAVGHGLGLALVGQAVRRNGGSIEVGAGSAEAGAERDGAEGGAEFTVRLPVGERTEETVR</sequence>
<organism evidence="18 19">
    <name type="scientific">Actinomadura sediminis</name>
    <dbReference type="NCBI Taxonomy" id="1038904"/>
    <lineage>
        <taxon>Bacteria</taxon>
        <taxon>Bacillati</taxon>
        <taxon>Actinomycetota</taxon>
        <taxon>Actinomycetes</taxon>
        <taxon>Streptosporangiales</taxon>
        <taxon>Thermomonosporaceae</taxon>
        <taxon>Actinomadura</taxon>
    </lineage>
</organism>
<protein>
    <recommendedName>
        <fullName evidence="3">histidine kinase</fullName>
        <ecNumber evidence="3">2.7.13.3</ecNumber>
    </recommendedName>
</protein>
<dbReference type="InterPro" id="IPR036890">
    <property type="entry name" value="HATPase_C_sf"/>
</dbReference>
<keyword evidence="6" id="KW-0808">Transferase</keyword>
<evidence type="ECO:0000256" key="2">
    <source>
        <dbReference type="ARBA" id="ARBA00004651"/>
    </source>
</evidence>
<dbReference type="SUPFAM" id="SSF55874">
    <property type="entry name" value="ATPase domain of HSP90 chaperone/DNA topoisomerase II/histidine kinase"/>
    <property type="match status" value="1"/>
</dbReference>
<feature type="compositionally biased region" description="Basic and acidic residues" evidence="14">
    <location>
        <begin position="571"/>
        <end position="580"/>
    </location>
</feature>
<keyword evidence="19" id="KW-1185">Reference proteome</keyword>
<keyword evidence="7 15" id="KW-0812">Transmembrane</keyword>
<keyword evidence="5" id="KW-0597">Phosphoprotein</keyword>
<dbReference type="InterPro" id="IPR016120">
    <property type="entry name" value="Sig_transdc_His_kin_SpoOB"/>
</dbReference>
<accession>A0ABW3EL17</accession>
<dbReference type="PROSITE" id="PS50112">
    <property type="entry name" value="PAS"/>
    <property type="match status" value="1"/>
</dbReference>
<dbReference type="Pfam" id="PF00989">
    <property type="entry name" value="PAS"/>
    <property type="match status" value="1"/>
</dbReference>
<dbReference type="InterPro" id="IPR033463">
    <property type="entry name" value="sCache_3"/>
</dbReference>
<dbReference type="PANTHER" id="PTHR44936">
    <property type="entry name" value="SENSOR PROTEIN CREC"/>
    <property type="match status" value="1"/>
</dbReference>
<keyword evidence="10 18" id="KW-0067">ATP-binding</keyword>
<dbReference type="PROSITE" id="PS50109">
    <property type="entry name" value="HIS_KIN"/>
    <property type="match status" value="1"/>
</dbReference>
<feature type="region of interest" description="Disordered" evidence="14">
    <location>
        <begin position="547"/>
        <end position="580"/>
    </location>
</feature>
<dbReference type="PANTHER" id="PTHR44936:SF10">
    <property type="entry name" value="SENSOR PROTEIN RSTB"/>
    <property type="match status" value="1"/>
</dbReference>
<dbReference type="SUPFAM" id="SSF55785">
    <property type="entry name" value="PYP-like sensor domain (PAS domain)"/>
    <property type="match status" value="1"/>
</dbReference>
<keyword evidence="9" id="KW-0418">Kinase</keyword>
<dbReference type="Pfam" id="PF02518">
    <property type="entry name" value="HATPase_c"/>
    <property type="match status" value="1"/>
</dbReference>
<dbReference type="Gene3D" id="3.30.450.20">
    <property type="entry name" value="PAS domain"/>
    <property type="match status" value="2"/>
</dbReference>
<evidence type="ECO:0000256" key="1">
    <source>
        <dbReference type="ARBA" id="ARBA00000085"/>
    </source>
</evidence>
<evidence type="ECO:0000256" key="3">
    <source>
        <dbReference type="ARBA" id="ARBA00012438"/>
    </source>
</evidence>
<evidence type="ECO:0000256" key="13">
    <source>
        <dbReference type="ARBA" id="ARBA00023136"/>
    </source>
</evidence>
<dbReference type="InterPro" id="IPR005467">
    <property type="entry name" value="His_kinase_dom"/>
</dbReference>
<keyword evidence="8" id="KW-0547">Nucleotide-binding</keyword>
<evidence type="ECO:0000259" key="16">
    <source>
        <dbReference type="PROSITE" id="PS50109"/>
    </source>
</evidence>
<dbReference type="InterPro" id="IPR003594">
    <property type="entry name" value="HATPase_dom"/>
</dbReference>
<dbReference type="Pfam" id="PF17203">
    <property type="entry name" value="sCache_3_2"/>
    <property type="match status" value="1"/>
</dbReference>